<protein>
    <submittedName>
        <fullName evidence="7">FAD binding domain-containing protein</fullName>
    </submittedName>
</protein>
<dbReference type="GO" id="GO:0016491">
    <property type="term" value="F:oxidoreductase activity"/>
    <property type="evidence" value="ECO:0007669"/>
    <property type="project" value="UniProtKB-KW"/>
</dbReference>
<evidence type="ECO:0000256" key="4">
    <source>
        <dbReference type="ARBA" id="ARBA00022827"/>
    </source>
</evidence>
<keyword evidence="5" id="KW-0560">Oxidoreductase</keyword>
<keyword evidence="3" id="KW-0285">Flavoprotein</keyword>
<comment type="cofactor">
    <cofactor evidence="1">
        <name>FAD</name>
        <dbReference type="ChEBI" id="CHEBI:57692"/>
    </cofactor>
</comment>
<dbReference type="RefSeq" id="WP_110374104.1">
    <property type="nucleotide sequence ID" value="NZ_JAHBRY010000001.1"/>
</dbReference>
<name>A0A2V3UBC0_9HYPH</name>
<feature type="domain" description="FAD-binding PCMH-type" evidence="6">
    <location>
        <begin position="25"/>
        <end position="202"/>
    </location>
</feature>
<evidence type="ECO:0000259" key="6">
    <source>
        <dbReference type="PROSITE" id="PS51387"/>
    </source>
</evidence>
<keyword evidence="4" id="KW-0274">FAD</keyword>
<dbReference type="OrthoDB" id="9775082at2"/>
<dbReference type="EMBL" id="QJJK01000003">
    <property type="protein sequence ID" value="PXW61814.1"/>
    <property type="molecule type" value="Genomic_DNA"/>
</dbReference>
<comment type="caution">
    <text evidence="7">The sequence shown here is derived from an EMBL/GenBank/DDBJ whole genome shotgun (WGS) entry which is preliminary data.</text>
</comment>
<keyword evidence="8" id="KW-1185">Reference proteome</keyword>
<dbReference type="PROSITE" id="PS51387">
    <property type="entry name" value="FAD_PCMH"/>
    <property type="match status" value="1"/>
</dbReference>
<sequence length="543" mass="61219">MSTCLFREGDAITPSDRQGFDRRWSAPNLERVYTPLTADDALNAAENFIHMYNHDEVQIVSGRHCYENFIYSAKTKCIVDVTGLRDFGHDRDKGYYIGTGNANWDMYQILNNVFGKTLPAGSCYSVGLGGHVTGGGYGLLSRLYGLTVDWITGVRIVVIRNNRAELLYCDASNHADLFWAVRGGGGGNFGIITHYYFQDLPRSPDYMYISTITLPWEGITPDVLFQYFQTFAEYECSQSELTWNNFNIIHINHKYTGALSLSSFTYYDKTRQGDINSFERSLIATTNQRKQRYASIGKVSNTPAPHIGHPVWLADNGLFLTADDALPYRKYTYLEGTQNVNGSGPNRYGKYKSAYLKQAVPRDQSDKYFHYMTEQPEGADLSATLFQLDSYGGRINRVSSKETAIAQRSSIAKVQYGTYWYEDSQDPAANEARAAANIKWLQDMYSDVYARWNGIPSPTAFSDPLVDGCYFNYCDTDIGVNNSDYSMNGAHYPIDKAMSAYFRDNYVGSFSHPSVFMVKQTWNPQNWFASSQSIPAVDANKAA</sequence>
<gene>
    <name evidence="7" type="ORF">C7450_103332</name>
</gene>
<dbReference type="SUPFAM" id="SSF56176">
    <property type="entry name" value="FAD-binding/transporter-associated domain-like"/>
    <property type="match status" value="1"/>
</dbReference>
<dbReference type="Proteomes" id="UP000248021">
    <property type="component" value="Unassembled WGS sequence"/>
</dbReference>
<dbReference type="Gene3D" id="3.30.465.10">
    <property type="match status" value="1"/>
</dbReference>
<reference evidence="7 8" key="1">
    <citation type="submission" date="2018-05" db="EMBL/GenBank/DDBJ databases">
        <title>Genomic Encyclopedia of Type Strains, Phase IV (KMG-IV): sequencing the most valuable type-strain genomes for metagenomic binning, comparative biology and taxonomic classification.</title>
        <authorList>
            <person name="Goeker M."/>
        </authorList>
    </citation>
    <scope>NUCLEOTIDE SEQUENCE [LARGE SCALE GENOMIC DNA]</scope>
    <source>
        <strain evidence="7 8">DSM 6462</strain>
    </source>
</reference>
<dbReference type="PANTHER" id="PTHR42973">
    <property type="entry name" value="BINDING OXIDOREDUCTASE, PUTATIVE (AFU_ORTHOLOGUE AFUA_1G17690)-RELATED"/>
    <property type="match status" value="1"/>
</dbReference>
<accession>A0A2V3UBC0</accession>
<evidence type="ECO:0000256" key="2">
    <source>
        <dbReference type="ARBA" id="ARBA00005466"/>
    </source>
</evidence>
<evidence type="ECO:0000313" key="8">
    <source>
        <dbReference type="Proteomes" id="UP000248021"/>
    </source>
</evidence>
<evidence type="ECO:0000256" key="5">
    <source>
        <dbReference type="ARBA" id="ARBA00023002"/>
    </source>
</evidence>
<comment type="similarity">
    <text evidence="2">Belongs to the oxygen-dependent FAD-linked oxidoreductase family.</text>
</comment>
<proteinExistence type="inferred from homology"/>
<dbReference type="InterPro" id="IPR016166">
    <property type="entry name" value="FAD-bd_PCMH"/>
</dbReference>
<organism evidence="7 8">
    <name type="scientific">Chelatococcus asaccharovorans</name>
    <dbReference type="NCBI Taxonomy" id="28210"/>
    <lineage>
        <taxon>Bacteria</taxon>
        <taxon>Pseudomonadati</taxon>
        <taxon>Pseudomonadota</taxon>
        <taxon>Alphaproteobacteria</taxon>
        <taxon>Hyphomicrobiales</taxon>
        <taxon>Chelatococcaceae</taxon>
        <taxon>Chelatococcus</taxon>
    </lineage>
</organism>
<dbReference type="Gene3D" id="3.40.462.20">
    <property type="match status" value="1"/>
</dbReference>
<dbReference type="InterPro" id="IPR050416">
    <property type="entry name" value="FAD-linked_Oxidoreductase"/>
</dbReference>
<dbReference type="InterPro" id="IPR036318">
    <property type="entry name" value="FAD-bd_PCMH-like_sf"/>
</dbReference>
<evidence type="ECO:0000256" key="1">
    <source>
        <dbReference type="ARBA" id="ARBA00001974"/>
    </source>
</evidence>
<dbReference type="PANTHER" id="PTHR42973:SF39">
    <property type="entry name" value="FAD-BINDING PCMH-TYPE DOMAIN-CONTAINING PROTEIN"/>
    <property type="match status" value="1"/>
</dbReference>
<dbReference type="AlphaFoldDB" id="A0A2V3UBC0"/>
<evidence type="ECO:0000313" key="7">
    <source>
        <dbReference type="EMBL" id="PXW61814.1"/>
    </source>
</evidence>
<dbReference type="InterPro" id="IPR016169">
    <property type="entry name" value="FAD-bd_PCMH_sub2"/>
</dbReference>
<dbReference type="Pfam" id="PF01565">
    <property type="entry name" value="FAD_binding_4"/>
    <property type="match status" value="1"/>
</dbReference>
<dbReference type="InterPro" id="IPR006094">
    <property type="entry name" value="Oxid_FAD_bind_N"/>
</dbReference>
<dbReference type="GO" id="GO:0071949">
    <property type="term" value="F:FAD binding"/>
    <property type="evidence" value="ECO:0007669"/>
    <property type="project" value="InterPro"/>
</dbReference>
<evidence type="ECO:0000256" key="3">
    <source>
        <dbReference type="ARBA" id="ARBA00022630"/>
    </source>
</evidence>